<dbReference type="RefSeq" id="WP_036792325.1">
    <property type="nucleotide sequence ID" value="NZ_JQZV01000013.1"/>
</dbReference>
<accession>A0ABR4XKH5</accession>
<feature type="transmembrane region" description="Helical" evidence="7">
    <location>
        <begin position="167"/>
        <end position="186"/>
    </location>
</feature>
<evidence type="ECO:0000313" key="10">
    <source>
        <dbReference type="Proteomes" id="UP000030101"/>
    </source>
</evidence>
<evidence type="ECO:0000256" key="6">
    <source>
        <dbReference type="ARBA" id="ARBA00023136"/>
    </source>
</evidence>
<dbReference type="PANTHER" id="PTHR23522">
    <property type="entry name" value="BLL5896 PROTEIN"/>
    <property type="match status" value="1"/>
</dbReference>
<feature type="transmembrane region" description="Helical" evidence="7">
    <location>
        <begin position="383"/>
        <end position="402"/>
    </location>
</feature>
<evidence type="ECO:0000256" key="7">
    <source>
        <dbReference type="SAM" id="Phobius"/>
    </source>
</evidence>
<feature type="transmembrane region" description="Helical" evidence="7">
    <location>
        <begin position="80"/>
        <end position="98"/>
    </location>
</feature>
<feature type="transmembrane region" description="Helical" evidence="7">
    <location>
        <begin position="314"/>
        <end position="339"/>
    </location>
</feature>
<comment type="subcellular location">
    <subcellularLocation>
        <location evidence="1">Cell membrane</location>
        <topology evidence="1">Multi-pass membrane protein</topology>
    </subcellularLocation>
</comment>
<dbReference type="SUPFAM" id="SSF103473">
    <property type="entry name" value="MFS general substrate transporter"/>
    <property type="match status" value="1"/>
</dbReference>
<dbReference type="Gene3D" id="1.20.1250.20">
    <property type="entry name" value="MFS general substrate transporter like domains"/>
    <property type="match status" value="2"/>
</dbReference>
<feature type="transmembrane region" description="Helical" evidence="7">
    <location>
        <begin position="351"/>
        <end position="371"/>
    </location>
</feature>
<gene>
    <name evidence="9" type="ORF">HQ43_09285</name>
</gene>
<feature type="transmembrane region" description="Helical" evidence="7">
    <location>
        <begin position="257"/>
        <end position="282"/>
    </location>
</feature>
<comment type="caution">
    <text evidence="9">The sequence shown here is derived from an EMBL/GenBank/DDBJ whole genome shotgun (WGS) entry which is preliminary data.</text>
</comment>
<keyword evidence="4 7" id="KW-0812">Transmembrane</keyword>
<keyword evidence="2" id="KW-0813">Transport</keyword>
<keyword evidence="6 7" id="KW-0472">Membrane</keyword>
<keyword evidence="3" id="KW-1003">Cell membrane</keyword>
<proteinExistence type="predicted"/>
<dbReference type="InterPro" id="IPR004740">
    <property type="entry name" value="Nuc_H_symport"/>
</dbReference>
<evidence type="ECO:0000256" key="1">
    <source>
        <dbReference type="ARBA" id="ARBA00004651"/>
    </source>
</evidence>
<feature type="transmembrane region" description="Helical" evidence="7">
    <location>
        <begin position="289"/>
        <end position="308"/>
    </location>
</feature>
<name>A0ABR4XKH5_9PORP</name>
<feature type="transmembrane region" description="Helical" evidence="7">
    <location>
        <begin position="139"/>
        <end position="161"/>
    </location>
</feature>
<dbReference type="InterPro" id="IPR020846">
    <property type="entry name" value="MFS_dom"/>
</dbReference>
<evidence type="ECO:0000256" key="3">
    <source>
        <dbReference type="ARBA" id="ARBA00022475"/>
    </source>
</evidence>
<feature type="transmembrane region" description="Helical" evidence="7">
    <location>
        <begin position="21"/>
        <end position="41"/>
    </location>
</feature>
<dbReference type="CDD" id="cd06177">
    <property type="entry name" value="MFS_NHS"/>
    <property type="match status" value="1"/>
</dbReference>
<feature type="transmembrane region" description="Helical" evidence="7">
    <location>
        <begin position="216"/>
        <end position="237"/>
    </location>
</feature>
<keyword evidence="10" id="KW-1185">Reference proteome</keyword>
<keyword evidence="5 7" id="KW-1133">Transmembrane helix</keyword>
<reference evidence="9 10" key="1">
    <citation type="submission" date="2014-08" db="EMBL/GenBank/DDBJ databases">
        <title>Porphyromonas canoris strain:OH2762 Genome sequencing.</title>
        <authorList>
            <person name="Wallis C."/>
            <person name="Deusch O."/>
            <person name="O'Flynn C."/>
            <person name="Davis I."/>
            <person name="Jospin G."/>
            <person name="Darling A.E."/>
            <person name="Coil D.A."/>
            <person name="Alexiev A."/>
            <person name="Horsfall A."/>
            <person name="Kirkwood N."/>
            <person name="Harris S."/>
            <person name="Eisen J.A."/>
        </authorList>
    </citation>
    <scope>NUCLEOTIDE SEQUENCE [LARGE SCALE GENOMIC DNA]</scope>
    <source>
        <strain evidence="10">COT-108 OH2762</strain>
    </source>
</reference>
<feature type="transmembrane region" description="Helical" evidence="7">
    <location>
        <begin position="104"/>
        <end position="127"/>
    </location>
</feature>
<evidence type="ECO:0000313" key="9">
    <source>
        <dbReference type="EMBL" id="KGN92202.1"/>
    </source>
</evidence>
<dbReference type="PROSITE" id="PS50850">
    <property type="entry name" value="MFS"/>
    <property type="match status" value="1"/>
</dbReference>
<evidence type="ECO:0000256" key="5">
    <source>
        <dbReference type="ARBA" id="ARBA00022989"/>
    </source>
</evidence>
<dbReference type="Proteomes" id="UP000030101">
    <property type="component" value="Unassembled WGS sequence"/>
</dbReference>
<evidence type="ECO:0000256" key="4">
    <source>
        <dbReference type="ARBA" id="ARBA00022692"/>
    </source>
</evidence>
<organism evidence="9 10">
    <name type="scientific">Porphyromonas canoris</name>
    <dbReference type="NCBI Taxonomy" id="36875"/>
    <lineage>
        <taxon>Bacteria</taxon>
        <taxon>Pseudomonadati</taxon>
        <taxon>Bacteroidota</taxon>
        <taxon>Bacteroidia</taxon>
        <taxon>Bacteroidales</taxon>
        <taxon>Porphyromonadaceae</taxon>
        <taxon>Porphyromonas</taxon>
    </lineage>
</organism>
<evidence type="ECO:0000256" key="2">
    <source>
        <dbReference type="ARBA" id="ARBA00022448"/>
    </source>
</evidence>
<feature type="domain" description="Major facilitator superfamily (MFS) profile" evidence="8">
    <location>
        <begin position="215"/>
        <end position="408"/>
    </location>
</feature>
<dbReference type="EMBL" id="JQZV01000013">
    <property type="protein sequence ID" value="KGN92202.1"/>
    <property type="molecule type" value="Genomic_DNA"/>
</dbReference>
<dbReference type="PANTHER" id="PTHR23522:SF4">
    <property type="entry name" value="NUCLEOSIDE PERMEASE NUPG-RELATED"/>
    <property type="match status" value="1"/>
</dbReference>
<dbReference type="InterPro" id="IPR036259">
    <property type="entry name" value="MFS_trans_sf"/>
</dbReference>
<dbReference type="NCBIfam" id="TIGR00889">
    <property type="entry name" value="2A0110"/>
    <property type="match status" value="1"/>
</dbReference>
<sequence>MNNSSVSNLKFRLILMNFLQYAIWGAWLISLGAYLGGSLHFTGLQIGSFYATMGIASLFMPAIMGIIADRWIPAEKLMGISHLLGGGFMFLAAGMTSYETLYPIILLSVMFYMPTIALSNSVAYSALSNANLDTVKVFPPIRIWGTIGFIIAMVAVDLLGFKTNANQLIFSGALSIILALYSLTLPKCSISKSKDKKSWVDLLGLRAFALFKEKQMAIFFIFSMFLGVSLQITNGFANDYLTNFFGAMPQFGNTFGVKYSGVLIAISQTSETLCILLIPFFLKRYGIKIVMLMSMVAWSLRFALLGLGDPGNGVWLLVLSMIVYGIAFDFFNISGSLYVDKKTDTSIRSSAQGVFIIMTNGLGATIGSYAAGYVVDQFGYPNSWYIFATYSAVVAVLFAFLFKYKHEQ</sequence>
<protein>
    <submittedName>
        <fullName evidence="9">Nucleoside permease</fullName>
    </submittedName>
</protein>
<evidence type="ECO:0000259" key="8">
    <source>
        <dbReference type="PROSITE" id="PS50850"/>
    </source>
</evidence>
<dbReference type="Pfam" id="PF03825">
    <property type="entry name" value="Nuc_H_symport"/>
    <property type="match status" value="1"/>
</dbReference>
<feature type="transmembrane region" description="Helical" evidence="7">
    <location>
        <begin position="47"/>
        <end position="68"/>
    </location>
</feature>